<comment type="similarity">
    <text evidence="1 3">Belongs to the type-B carboxylesterase/lipase family.</text>
</comment>
<dbReference type="Pfam" id="PF00135">
    <property type="entry name" value="COesterase"/>
    <property type="match status" value="1"/>
</dbReference>
<dbReference type="InterPro" id="IPR050309">
    <property type="entry name" value="Type-B_Carboxylest/Lipase"/>
</dbReference>
<keyword evidence="2 3" id="KW-0378">Hydrolase</keyword>
<organism evidence="6 7">
    <name type="scientific">Gordonia hankookensis</name>
    <dbReference type="NCBI Taxonomy" id="589403"/>
    <lineage>
        <taxon>Bacteria</taxon>
        <taxon>Bacillati</taxon>
        <taxon>Actinomycetota</taxon>
        <taxon>Actinomycetes</taxon>
        <taxon>Mycobacteriales</taxon>
        <taxon>Gordoniaceae</taxon>
        <taxon>Gordonia</taxon>
    </lineage>
</organism>
<dbReference type="InterPro" id="IPR002018">
    <property type="entry name" value="CarbesteraseB"/>
</dbReference>
<evidence type="ECO:0000256" key="4">
    <source>
        <dbReference type="SAM" id="MobiDB-lite"/>
    </source>
</evidence>
<keyword evidence="7" id="KW-1185">Reference proteome</keyword>
<feature type="region of interest" description="Disordered" evidence="4">
    <location>
        <begin position="1"/>
        <end position="28"/>
    </location>
</feature>
<accession>A0ABR7WBP7</accession>
<dbReference type="PANTHER" id="PTHR11559">
    <property type="entry name" value="CARBOXYLESTERASE"/>
    <property type="match status" value="1"/>
</dbReference>
<protein>
    <recommendedName>
        <fullName evidence="3">Carboxylic ester hydrolase</fullName>
        <ecNumber evidence="3">3.1.1.-</ecNumber>
    </recommendedName>
</protein>
<name>A0ABR7WBP7_9ACTN</name>
<reference evidence="6 7" key="1">
    <citation type="submission" date="2020-09" db="EMBL/GenBank/DDBJ databases">
        <title>Novel species in genus Gordonia.</title>
        <authorList>
            <person name="Zhang G."/>
        </authorList>
    </citation>
    <scope>NUCLEOTIDE SEQUENCE [LARGE SCALE GENOMIC DNA]</scope>
    <source>
        <strain evidence="6 7">ON-33</strain>
    </source>
</reference>
<evidence type="ECO:0000259" key="5">
    <source>
        <dbReference type="Pfam" id="PF00135"/>
    </source>
</evidence>
<feature type="domain" description="Carboxylesterase type B" evidence="5">
    <location>
        <begin position="12"/>
        <end position="503"/>
    </location>
</feature>
<evidence type="ECO:0000256" key="2">
    <source>
        <dbReference type="ARBA" id="ARBA00022801"/>
    </source>
</evidence>
<evidence type="ECO:0000313" key="6">
    <source>
        <dbReference type="EMBL" id="MBD1319738.1"/>
    </source>
</evidence>
<evidence type="ECO:0000256" key="3">
    <source>
        <dbReference type="RuleBase" id="RU361235"/>
    </source>
</evidence>
<dbReference type="Gene3D" id="3.40.50.1820">
    <property type="entry name" value="alpha/beta hydrolase"/>
    <property type="match status" value="1"/>
</dbReference>
<dbReference type="EC" id="3.1.1.-" evidence="3"/>
<gene>
    <name evidence="6" type="ORF">IDF66_09060</name>
</gene>
<dbReference type="EMBL" id="JACWMS010000002">
    <property type="protein sequence ID" value="MBD1319738.1"/>
    <property type="molecule type" value="Genomic_DNA"/>
</dbReference>
<evidence type="ECO:0000256" key="1">
    <source>
        <dbReference type="ARBA" id="ARBA00005964"/>
    </source>
</evidence>
<dbReference type="SUPFAM" id="SSF53474">
    <property type="entry name" value="alpha/beta-Hydrolases"/>
    <property type="match status" value="1"/>
</dbReference>
<comment type="caution">
    <text evidence="6">The sequence shown here is derived from an EMBL/GenBank/DDBJ whole genome shotgun (WGS) entry which is preliminary data.</text>
</comment>
<dbReference type="Proteomes" id="UP000602395">
    <property type="component" value="Unassembled WGS sequence"/>
</dbReference>
<dbReference type="InterPro" id="IPR019819">
    <property type="entry name" value="Carboxylesterase_B_CS"/>
</dbReference>
<dbReference type="InterPro" id="IPR029058">
    <property type="entry name" value="AB_hydrolase_fold"/>
</dbReference>
<dbReference type="PROSITE" id="PS00941">
    <property type="entry name" value="CARBOXYLESTERASE_B_2"/>
    <property type="match status" value="1"/>
</dbReference>
<dbReference type="InterPro" id="IPR019826">
    <property type="entry name" value="Carboxylesterase_B_AS"/>
</dbReference>
<sequence>MGHHGFMPTDQRPVVPTGHGPVRGSAGPGGDVWKGIRYAAAPVGELRWRRARAPRPHDHVVDADAFGAVCPQERNPAILLRKDVRMDEDCLFLDVWSPSGAAADAARFPVMVWLHGGAYVFGSGSQALYDATDLVSGGDVVVVTLNYRIGALGFADLTSLNDPDGDPRFESNAALSDVLLALSWVRDNIAGFGGDPGNVTVFGESAGAGLVTTLLTMTVADGLFHKAIAESSPATSMYDHERSAGIAQRFLDAIGIGQEDTAELDTVGVDRIISATMAAFTAVPLDNPGTIAFAPVIDGDLLPRHPMDVFRAGESLSVPLLIGTNKDEASAFKWMKSPLMPIKPSDIERMFAAMMAEYPDVALPERAQITSAYSGMRPKVAGLGVARDIAFRMPTLWLAESHSRHAPVFLYRFDWATRMLRALRVGATHATELPYVWGNLVAGSADITFRLGGRKTGEEISARMQSRWTSFAHRGDPGAGADPAWPPFDEHTRSTLVIDETDRVVDDLDAGIRRAWGDEVLSFR</sequence>
<dbReference type="PROSITE" id="PS00122">
    <property type="entry name" value="CARBOXYLESTERASE_B_1"/>
    <property type="match status" value="1"/>
</dbReference>
<proteinExistence type="inferred from homology"/>
<evidence type="ECO:0000313" key="7">
    <source>
        <dbReference type="Proteomes" id="UP000602395"/>
    </source>
</evidence>